<dbReference type="EMBL" id="MN577572">
    <property type="protein sequence ID" value="QGT50913.1"/>
    <property type="molecule type" value="Genomic_DNA"/>
</dbReference>
<reference evidence="1" key="1">
    <citation type="journal article" date="2020" name="J. ISSAAS">
        <title>Lactobacilli and other gastrointestinal microbiota of Peromyscus leucopus, reservoir host for agents of Lyme disease and other zoonoses in North America.</title>
        <authorList>
            <person name="Milovic A."/>
            <person name="Bassam K."/>
            <person name="Shao H."/>
            <person name="Chatzistamou I."/>
            <person name="Tufts D.M."/>
            <person name="Diuk-Wasser M."/>
            <person name="Barbour A.G."/>
        </authorList>
    </citation>
    <scope>NUCLEOTIDE SEQUENCE</scope>
    <source>
        <strain evidence="1">LL30</strain>
    </source>
</reference>
<dbReference type="SUPFAM" id="SSF50494">
    <property type="entry name" value="Trypsin-like serine proteases"/>
    <property type="match status" value="1"/>
</dbReference>
<sequence length="371" mass="41765">MNILKTFLFIFILIPAAGPLLHAQAGKNLLKGVRRSGTVSAYKTTETARRITEAVRLQKPLFGKPVLTSLEPNIHRFIFTVTPRGEINGFKGSGFVFADQRNGKTVLWGASAAHTVRHMGKEVTVSFRINGQEISFPATVELTGRKFGLNAALIKLPEEVAEVALPFERAEEGVSKRTPVFTYGFSAGQYKKTQREILFPGADRLLANFPYFGEPKPGFCGSVVVNEQGRAIGIETGGYDAATAPWRQQMQKDFPRLNFARVSEIVPIRQLDVLLKEYYTPHSAKRVILFSGMRVGMLDVNEYIARIYVRYQDGSLRIFDRSPLWETMAMDNFLPDLDKANTVSLVINQNRDRDYFYTINLKTRTVTKEDL</sequence>
<dbReference type="InterPro" id="IPR009003">
    <property type="entry name" value="Peptidase_S1_PA"/>
</dbReference>
<protein>
    <recommendedName>
        <fullName evidence="2">Serine protease</fullName>
    </recommendedName>
</protein>
<organism evidence="1">
    <name type="scientific">uncultured Elusimicrobia bacterium</name>
    <dbReference type="NCBI Taxonomy" id="699876"/>
    <lineage>
        <taxon>Bacteria</taxon>
        <taxon>Pseudomonadati</taxon>
        <taxon>Elusimicrobiota</taxon>
        <taxon>Elusimicrobia</taxon>
        <taxon>environmental samples</taxon>
    </lineage>
</organism>
<dbReference type="AlphaFoldDB" id="A0A650EMN8"/>
<gene>
    <name evidence="1" type="ORF">Elusimicrob2101_1760</name>
</gene>
<accession>A0A650EMN8</accession>
<evidence type="ECO:0000313" key="1">
    <source>
        <dbReference type="EMBL" id="QGT50913.1"/>
    </source>
</evidence>
<proteinExistence type="predicted"/>
<evidence type="ECO:0008006" key="2">
    <source>
        <dbReference type="Google" id="ProtNLM"/>
    </source>
</evidence>
<name>A0A650EMN8_9BACT</name>